<comment type="caution">
    <text evidence="29">The sequence shown here is derived from an EMBL/GenBank/DDBJ whole genome shotgun (WGS) entry which is preliminary data.</text>
</comment>
<dbReference type="FunFam" id="1.10.357.150:FF:000001">
    <property type="entry name" value="centromere/kinetochore protein zw10 homolog"/>
    <property type="match status" value="1"/>
</dbReference>
<dbReference type="InterPro" id="IPR055148">
    <property type="entry name" value="ZW10_C_2"/>
</dbReference>
<comment type="subcellular location">
    <subcellularLocation>
        <location evidence="3">Chromosome</location>
        <location evidence="3">Centromere</location>
        <location evidence="3">Kinetochore</location>
    </subcellularLocation>
    <subcellularLocation>
        <location evidence="1">Cytoplasm</location>
        <location evidence="1">Cytoskeleton</location>
        <location evidence="1">Spindle</location>
    </subcellularLocation>
    <subcellularLocation>
        <location evidence="2">Endoplasmic reticulum membrane</location>
        <topology evidence="2">Peripheral membrane protein</topology>
    </subcellularLocation>
</comment>
<gene>
    <name evidence="29" type="primary">Zw10</name>
    <name evidence="29" type="ORF">DAPCHR_R00920</name>
</gene>
<protein>
    <recommendedName>
        <fullName evidence="22">Centromere/kinetochore protein zw10 homolog</fullName>
    </recommendedName>
</protein>
<evidence type="ECO:0000256" key="12">
    <source>
        <dbReference type="ARBA" id="ARBA00022838"/>
    </source>
</evidence>
<keyword evidence="5" id="KW-0813">Transport</keyword>
<comment type="similarity">
    <text evidence="4">Belongs to the ZW10 family.</text>
</comment>
<dbReference type="PANTHER" id="PTHR12205">
    <property type="entry name" value="CENTROMERE/KINETOCHORE PROTEIN ZW10"/>
    <property type="match status" value="1"/>
</dbReference>
<evidence type="ECO:0000259" key="28">
    <source>
        <dbReference type="Pfam" id="PF22766"/>
    </source>
</evidence>
<dbReference type="Gene3D" id="1.10.357.150">
    <property type="match status" value="1"/>
</dbReference>
<dbReference type="InterPro" id="IPR046362">
    <property type="entry name" value="Zw10/DSL1_C_sf"/>
</dbReference>
<keyword evidence="18" id="KW-0206">Cytoskeleton</keyword>
<reference evidence="29 30" key="1">
    <citation type="submission" date="2019-09" db="EMBL/GenBank/DDBJ databases">
        <title>Bird 10,000 Genomes (B10K) Project - Family phase.</title>
        <authorList>
            <person name="Zhang G."/>
        </authorList>
    </citation>
    <scope>NUCLEOTIDE SEQUENCE [LARGE SCALE GENOMIC DNA]</scope>
    <source>
        <strain evidence="29">B10K-DU-029-47</strain>
        <tissue evidence="29">Heart</tissue>
    </source>
</reference>
<evidence type="ECO:0000256" key="21">
    <source>
        <dbReference type="ARBA" id="ARBA00065852"/>
    </source>
</evidence>
<evidence type="ECO:0000259" key="26">
    <source>
        <dbReference type="Pfam" id="PF20665"/>
    </source>
</evidence>
<keyword evidence="15" id="KW-0007">Acetylation</keyword>
<evidence type="ECO:0000256" key="1">
    <source>
        <dbReference type="ARBA" id="ARBA00004186"/>
    </source>
</evidence>
<keyword evidence="9" id="KW-0132">Cell division</keyword>
<feature type="non-terminal residue" evidence="29">
    <location>
        <position position="737"/>
    </location>
</feature>
<evidence type="ECO:0000256" key="24">
    <source>
        <dbReference type="SAM" id="MobiDB-lite"/>
    </source>
</evidence>
<dbReference type="PANTHER" id="PTHR12205:SF0">
    <property type="entry name" value="CENTROMERE_KINETOCHORE PROTEIN ZW10 HOMOLOG"/>
    <property type="match status" value="1"/>
</dbReference>
<feature type="coiled-coil region" evidence="23">
    <location>
        <begin position="20"/>
        <end position="47"/>
    </location>
</feature>
<sequence>EIWNMMNNKYSEFLPSVQNREDLVAEVERLSVDIDLLRAAIENEVQQDLKVAVTEFTELKQQLERDSVVLSVLKKLQEFDTAMKECSAALLEEKYTAAARRLEEARSSLRNVESHGGFELRIPRALRKELTVQEQNAIYQLGKEWQKLVVWKLPKGSSSLEAVVLSELHLHTVPPPGEDTAVPPVAAVLQALAVLGELHYKLKDFGQLLMEYILKPLISYPSLEPVTEEQPDVFILRFRSQELALDESSPMKVFDKIKLIFEVLHKYLLNVPLEEPGKGGKDSRVTLAELLGELLWEELSNCLIHSCLVHSVPNSSSQLEQYKEVIESTKEFEKALKEMQFLKQDKTALLQYACNVNFHFANKKCQDLIKAARKLMTSEIHNTVKITPDSSTALPELPSPASGDHPKTHRPCSLLDSGTVNLGSESSLSQSTLSLPACRISCSVQQLMELAYNTMEEAKTSTKFCCLQLCSCVQDIFYVFCEVVPKYHRENLQKLPQLAAIHYNNCMYIAHHLLTLGHQFRCLALSDCGGAFVDAVPDFKKLGMECFGAQIQMQKRGVLDRLWTARNFSNMDDDENYRAANKSIKQVLHQLKGLGTVWQDVLPVHVYCKAMGTLLNTALAEIVTRITALEDISAEGADRLYSLCKVMVDEGPQVFTPLLEEDKNKRYQEEVPVFVQKWVTFKELMIILRANLQEIVDRWADGKGPLAEQFSAAEVKSLIRALFQNTERRAAALAKIK</sequence>
<evidence type="ECO:0000313" key="30">
    <source>
        <dbReference type="Proteomes" id="UP000557315"/>
    </source>
</evidence>
<dbReference type="GO" id="GO:0051301">
    <property type="term" value="P:cell division"/>
    <property type="evidence" value="ECO:0007669"/>
    <property type="project" value="UniProtKB-KW"/>
</dbReference>
<evidence type="ECO:0000256" key="19">
    <source>
        <dbReference type="ARBA" id="ARBA00023306"/>
    </source>
</evidence>
<keyword evidence="10" id="KW-0498">Mitosis</keyword>
<evidence type="ECO:0000256" key="3">
    <source>
        <dbReference type="ARBA" id="ARBA00004629"/>
    </source>
</evidence>
<dbReference type="Pfam" id="PF20666">
    <property type="entry name" value="ZW10_C"/>
    <property type="match status" value="1"/>
</dbReference>
<evidence type="ECO:0000256" key="17">
    <source>
        <dbReference type="ARBA" id="ARBA00023136"/>
    </source>
</evidence>
<evidence type="ECO:0000256" key="6">
    <source>
        <dbReference type="ARBA" id="ARBA00022454"/>
    </source>
</evidence>
<evidence type="ECO:0000256" key="5">
    <source>
        <dbReference type="ARBA" id="ARBA00022448"/>
    </source>
</evidence>
<evidence type="ECO:0000256" key="11">
    <source>
        <dbReference type="ARBA" id="ARBA00022824"/>
    </source>
</evidence>
<organism evidence="29 30">
    <name type="scientific">Daphoenositta chrysoptera</name>
    <name type="common">varied sittella</name>
    <dbReference type="NCBI Taxonomy" id="254528"/>
    <lineage>
        <taxon>Eukaryota</taxon>
        <taxon>Metazoa</taxon>
        <taxon>Chordata</taxon>
        <taxon>Craniata</taxon>
        <taxon>Vertebrata</taxon>
        <taxon>Euteleostomi</taxon>
        <taxon>Archelosauria</taxon>
        <taxon>Archosauria</taxon>
        <taxon>Dinosauria</taxon>
        <taxon>Saurischia</taxon>
        <taxon>Theropoda</taxon>
        <taxon>Coelurosauria</taxon>
        <taxon>Aves</taxon>
        <taxon>Neognathae</taxon>
        <taxon>Neoaves</taxon>
        <taxon>Telluraves</taxon>
        <taxon>Australaves</taxon>
        <taxon>Passeriformes</taxon>
        <taxon>Corvoidea</taxon>
        <taxon>Pachycephalidae</taxon>
        <taxon>Daphoenositta</taxon>
    </lineage>
</organism>
<feature type="non-terminal residue" evidence="29">
    <location>
        <position position="1"/>
    </location>
</feature>
<dbReference type="GO" id="GO:0005634">
    <property type="term" value="C:nucleus"/>
    <property type="evidence" value="ECO:0007669"/>
    <property type="project" value="InterPro"/>
</dbReference>
<keyword evidence="30" id="KW-1185">Reference proteome</keyword>
<dbReference type="EMBL" id="VZRO01003213">
    <property type="protein sequence ID" value="NWV49555.1"/>
    <property type="molecule type" value="Genomic_DNA"/>
</dbReference>
<feature type="domain" description="Centromere/kinetochore protein zw10 N-terminal" evidence="25">
    <location>
        <begin position="1"/>
        <end position="83"/>
    </location>
</feature>
<dbReference type="GO" id="GO:0006888">
    <property type="term" value="P:endoplasmic reticulum to Golgi vesicle-mediated transport"/>
    <property type="evidence" value="ECO:0007669"/>
    <property type="project" value="TreeGrafter"/>
</dbReference>
<evidence type="ECO:0000256" key="8">
    <source>
        <dbReference type="ARBA" id="ARBA00022553"/>
    </source>
</evidence>
<dbReference type="GO" id="GO:0005819">
    <property type="term" value="C:spindle"/>
    <property type="evidence" value="ECO:0007669"/>
    <property type="project" value="UniProtKB-SubCell"/>
</dbReference>
<keyword evidence="11" id="KW-0256">Endoplasmic reticulum</keyword>
<keyword evidence="16 23" id="KW-0175">Coiled coil</keyword>
<keyword evidence="13" id="KW-0931">ER-Golgi transport</keyword>
<evidence type="ECO:0000259" key="25">
    <source>
        <dbReference type="Pfam" id="PF06248"/>
    </source>
</evidence>
<keyword evidence="6" id="KW-0158">Chromosome</keyword>
<evidence type="ECO:0000256" key="20">
    <source>
        <dbReference type="ARBA" id="ARBA00023328"/>
    </source>
</evidence>
<dbReference type="InterPro" id="IPR009361">
    <property type="entry name" value="Zw10_N"/>
</dbReference>
<name>A0A7K6FH54_9CORV</name>
<keyword evidence="19" id="KW-0131">Cell cycle</keyword>
<dbReference type="AlphaFoldDB" id="A0A7K6FH54"/>
<feature type="domain" description="Centromere/kinetochore protein zw10 middle" evidence="26">
    <location>
        <begin position="141"/>
        <end position="376"/>
    </location>
</feature>
<dbReference type="InterPro" id="IPR048343">
    <property type="entry name" value="ZW10_C"/>
</dbReference>
<dbReference type="GO" id="GO:0007094">
    <property type="term" value="P:mitotic spindle assembly checkpoint signaling"/>
    <property type="evidence" value="ECO:0007669"/>
    <property type="project" value="TreeGrafter"/>
</dbReference>
<evidence type="ECO:0000256" key="18">
    <source>
        <dbReference type="ARBA" id="ARBA00023212"/>
    </source>
</evidence>
<evidence type="ECO:0000259" key="27">
    <source>
        <dbReference type="Pfam" id="PF20666"/>
    </source>
</evidence>
<keyword evidence="14" id="KW-0653">Protein transport</keyword>
<keyword evidence="8" id="KW-0597">Phosphoprotein</keyword>
<evidence type="ECO:0000256" key="13">
    <source>
        <dbReference type="ARBA" id="ARBA00022892"/>
    </source>
</evidence>
<evidence type="ECO:0000256" key="2">
    <source>
        <dbReference type="ARBA" id="ARBA00004406"/>
    </source>
</evidence>
<dbReference type="InterPro" id="IPR048344">
    <property type="entry name" value="Zw10_middle"/>
</dbReference>
<evidence type="ECO:0000256" key="15">
    <source>
        <dbReference type="ARBA" id="ARBA00022990"/>
    </source>
</evidence>
<evidence type="ECO:0000256" key="10">
    <source>
        <dbReference type="ARBA" id="ARBA00022776"/>
    </source>
</evidence>
<accession>A0A7K6FH54</accession>
<evidence type="ECO:0000256" key="22">
    <source>
        <dbReference type="ARBA" id="ARBA00069312"/>
    </source>
</evidence>
<dbReference type="GO" id="GO:0015031">
    <property type="term" value="P:protein transport"/>
    <property type="evidence" value="ECO:0007669"/>
    <property type="project" value="UniProtKB-KW"/>
</dbReference>
<keyword evidence="12" id="KW-0995">Kinetochore</keyword>
<keyword evidence="17" id="KW-0472">Membrane</keyword>
<dbReference type="Proteomes" id="UP000557315">
    <property type="component" value="Unassembled WGS sequence"/>
</dbReference>
<dbReference type="Pfam" id="PF20665">
    <property type="entry name" value="Zw10_middle"/>
    <property type="match status" value="1"/>
</dbReference>
<evidence type="ECO:0000256" key="16">
    <source>
        <dbReference type="ARBA" id="ARBA00023054"/>
    </source>
</evidence>
<feature type="domain" description="Centromere/kinetochore protein zw10 C-terminal" evidence="27">
    <location>
        <begin position="434"/>
        <end position="558"/>
    </location>
</feature>
<feature type="region of interest" description="Disordered" evidence="24">
    <location>
        <begin position="389"/>
        <end position="408"/>
    </location>
</feature>
<feature type="domain" description="ZW10 C-terminal helical" evidence="28">
    <location>
        <begin position="582"/>
        <end position="736"/>
    </location>
</feature>
<comment type="subunit">
    <text evidence="21">Interacts with NBAS and KNTC1/ROD; the interactions are mutually exclusive and indicative for its association in two different vesicle tethering complexes. Component of the RZZ complex composed of KNTC1/ROD, ZW10 and ZWILCH. Component of the NRZ complex composed of NBAS, ZW10 and RINT1/TIP20L; NRZ associates with SNAREs STX18, USE1L, BNIP1/SEC20L and SEC22B (the assembly has been described as syntaxin 18 complex). Interacts directly with RINT1/TIP20L bound to BNIP1/SEC20L. Interacts with C19orf25 and ZWINT. Interacts with ZFYVE1. Interacts with RAB18 and this interaction is enhanced in the presence of ZFYVE1.</text>
</comment>
<evidence type="ECO:0000256" key="14">
    <source>
        <dbReference type="ARBA" id="ARBA00022927"/>
    </source>
</evidence>
<dbReference type="Pfam" id="PF22766">
    <property type="entry name" value="ZW10_C2"/>
    <property type="match status" value="1"/>
</dbReference>
<evidence type="ECO:0000256" key="4">
    <source>
        <dbReference type="ARBA" id="ARBA00006245"/>
    </source>
</evidence>
<evidence type="ECO:0000256" key="7">
    <source>
        <dbReference type="ARBA" id="ARBA00022490"/>
    </source>
</evidence>
<dbReference type="GO" id="GO:0005789">
    <property type="term" value="C:endoplasmic reticulum membrane"/>
    <property type="evidence" value="ECO:0007669"/>
    <property type="project" value="UniProtKB-SubCell"/>
</dbReference>
<proteinExistence type="inferred from homology"/>
<evidence type="ECO:0000313" key="29">
    <source>
        <dbReference type="EMBL" id="NWV49555.1"/>
    </source>
</evidence>
<keyword evidence="20" id="KW-0137">Centromere</keyword>
<evidence type="ECO:0000256" key="9">
    <source>
        <dbReference type="ARBA" id="ARBA00022618"/>
    </source>
</evidence>
<dbReference type="Pfam" id="PF06248">
    <property type="entry name" value="Zw10_N"/>
    <property type="match status" value="1"/>
</dbReference>
<dbReference type="GO" id="GO:1990423">
    <property type="term" value="C:RZZ complex"/>
    <property type="evidence" value="ECO:0007669"/>
    <property type="project" value="TreeGrafter"/>
</dbReference>
<keyword evidence="7" id="KW-0963">Cytoplasm</keyword>
<evidence type="ECO:0000256" key="23">
    <source>
        <dbReference type="SAM" id="Coils"/>
    </source>
</evidence>